<dbReference type="SUPFAM" id="SSF55347">
    <property type="entry name" value="Glyceraldehyde-3-phosphate dehydrogenase-like, C-terminal domain"/>
    <property type="match status" value="1"/>
</dbReference>
<dbReference type="InterPro" id="IPR050463">
    <property type="entry name" value="Gfo/Idh/MocA_oxidrdct_glycsds"/>
</dbReference>
<accession>A0A7S7NZ51</accession>
<gene>
    <name evidence="2" type="ORF">IRI77_06470</name>
</gene>
<organism evidence="2 3">
    <name type="scientific">Paludibaculum fermentans</name>
    <dbReference type="NCBI Taxonomy" id="1473598"/>
    <lineage>
        <taxon>Bacteria</taxon>
        <taxon>Pseudomonadati</taxon>
        <taxon>Acidobacteriota</taxon>
        <taxon>Terriglobia</taxon>
        <taxon>Bryobacterales</taxon>
        <taxon>Bryobacteraceae</taxon>
        <taxon>Paludibaculum</taxon>
    </lineage>
</organism>
<name>A0A7S7NZ51_PALFE</name>
<dbReference type="Gene3D" id="3.40.50.720">
    <property type="entry name" value="NAD(P)-binding Rossmann-like Domain"/>
    <property type="match status" value="1"/>
</dbReference>
<dbReference type="Proteomes" id="UP000593892">
    <property type="component" value="Chromosome"/>
</dbReference>
<evidence type="ECO:0000259" key="1">
    <source>
        <dbReference type="Pfam" id="PF01408"/>
    </source>
</evidence>
<dbReference type="KEGG" id="pfer:IRI77_06470"/>
<reference evidence="2 3" key="1">
    <citation type="submission" date="2020-10" db="EMBL/GenBank/DDBJ databases">
        <title>Complete genome sequence of Paludibaculum fermentans P105T, a facultatively anaerobic acidobacterium capable of dissimilatory Fe(III) reduction.</title>
        <authorList>
            <person name="Dedysh S.N."/>
            <person name="Beletsky A.V."/>
            <person name="Kulichevskaya I.S."/>
            <person name="Mardanov A.V."/>
            <person name="Ravin N.V."/>
        </authorList>
    </citation>
    <scope>NUCLEOTIDE SEQUENCE [LARGE SCALE GENOMIC DNA]</scope>
    <source>
        <strain evidence="2 3">P105</strain>
    </source>
</reference>
<dbReference type="InterPro" id="IPR036291">
    <property type="entry name" value="NAD(P)-bd_dom_sf"/>
</dbReference>
<dbReference type="Pfam" id="PF01408">
    <property type="entry name" value="GFO_IDH_MocA"/>
    <property type="match status" value="1"/>
</dbReference>
<sequence>MGYKSPNEKLNLAAIGAGGQPAADLKLAHSGVENVVALADVDWARGKESFERFPDAKRYKDFREMLDKSGKDIDAVVIGTPDHMHAYCAIHCMSAGKHVYVEKPLTRLSGEARMMAAAAERYKVATQMGNQGYSHDATRVACEIFWSGEIGEVKEVHAWTGKPSWPQGMTKVPAATPVPDTLSWDLWLGTAPSRPFTAGDADYTAFVADRNAKAGRPNSTDGFGFYLPFNWRGFYDFGSSLIGDWGVHILGPANWALQLSPKYLVSVECIKKSDLPPFTFPDELTIKYEFAERPGMPPVTVYWYHHADGDAYLPPGMTLDEARKVPGEGPQVGPVQGQGGFRMGTGGVAPAQAPRPAARPAGPANRSGYNLIFAGSKGYMGTSGRGEGVGLLPGARWSEYKLPNSYLARSPGASTGSNHAAHLHDWVRACKGGAPACSNFSIAAPYTEWLVLGSAAVHCDGKLLWDNAKGEFSNNKAANQWVKPAYRKGWEVKV</sequence>
<feature type="domain" description="Gfo/Idh/MocA-like oxidoreductase N-terminal" evidence="1">
    <location>
        <begin position="12"/>
        <end position="129"/>
    </location>
</feature>
<evidence type="ECO:0000313" key="2">
    <source>
        <dbReference type="EMBL" id="QOY91934.1"/>
    </source>
</evidence>
<evidence type="ECO:0000313" key="3">
    <source>
        <dbReference type="Proteomes" id="UP000593892"/>
    </source>
</evidence>
<dbReference type="InterPro" id="IPR000683">
    <property type="entry name" value="Gfo/Idh/MocA-like_OxRdtase_N"/>
</dbReference>
<dbReference type="EMBL" id="CP063849">
    <property type="protein sequence ID" value="QOY91934.1"/>
    <property type="molecule type" value="Genomic_DNA"/>
</dbReference>
<proteinExistence type="predicted"/>
<dbReference type="SUPFAM" id="SSF51735">
    <property type="entry name" value="NAD(P)-binding Rossmann-fold domains"/>
    <property type="match status" value="1"/>
</dbReference>
<protein>
    <submittedName>
        <fullName evidence="2">Gfo/Idh/MocA family oxidoreductase</fullName>
    </submittedName>
</protein>
<dbReference type="Gene3D" id="3.30.360.10">
    <property type="entry name" value="Dihydrodipicolinate Reductase, domain 2"/>
    <property type="match status" value="1"/>
</dbReference>
<dbReference type="AlphaFoldDB" id="A0A7S7NZ51"/>
<dbReference type="PANTHER" id="PTHR43818:SF10">
    <property type="entry name" value="NADH-DEPENDENT DEHYDROGENASE-RELATED"/>
    <property type="match status" value="1"/>
</dbReference>
<keyword evidence="3" id="KW-1185">Reference proteome</keyword>
<dbReference type="GO" id="GO:0000166">
    <property type="term" value="F:nucleotide binding"/>
    <property type="evidence" value="ECO:0007669"/>
    <property type="project" value="InterPro"/>
</dbReference>
<dbReference type="PANTHER" id="PTHR43818">
    <property type="entry name" value="BCDNA.GH03377"/>
    <property type="match status" value="1"/>
</dbReference>